<dbReference type="EMBL" id="BPVZ01000071">
    <property type="protein sequence ID" value="GKV26240.1"/>
    <property type="molecule type" value="Genomic_DNA"/>
</dbReference>
<gene>
    <name evidence="2" type="ORF">SLEP1_g35584</name>
</gene>
<dbReference type="AlphaFoldDB" id="A0AAV5KNZ5"/>
<feature type="compositionally biased region" description="Basic residues" evidence="1">
    <location>
        <begin position="1"/>
        <end position="10"/>
    </location>
</feature>
<dbReference type="Proteomes" id="UP001054252">
    <property type="component" value="Unassembled WGS sequence"/>
</dbReference>
<accession>A0AAV5KNZ5</accession>
<feature type="compositionally biased region" description="Basic residues" evidence="1">
    <location>
        <begin position="52"/>
        <end position="72"/>
    </location>
</feature>
<evidence type="ECO:0000313" key="2">
    <source>
        <dbReference type="EMBL" id="GKV26240.1"/>
    </source>
</evidence>
<sequence length="127" mass="14887">MYNKKTRKRCQQINAKRTGDQASHEAPKQIPGENRQQKEQRTQVPVEEPRQRTKGWRRISRKKKKTRKRRLQRERSNARSKEGKGGREQRVLAAKGPEASPSRAGDFLQGKDRDQQLHEGHVQQDCH</sequence>
<feature type="region of interest" description="Disordered" evidence="1">
    <location>
        <begin position="1"/>
        <end position="127"/>
    </location>
</feature>
<proteinExistence type="predicted"/>
<feature type="compositionally biased region" description="Basic and acidic residues" evidence="1">
    <location>
        <begin position="35"/>
        <end position="51"/>
    </location>
</feature>
<organism evidence="2 3">
    <name type="scientific">Rubroshorea leprosula</name>
    <dbReference type="NCBI Taxonomy" id="152421"/>
    <lineage>
        <taxon>Eukaryota</taxon>
        <taxon>Viridiplantae</taxon>
        <taxon>Streptophyta</taxon>
        <taxon>Embryophyta</taxon>
        <taxon>Tracheophyta</taxon>
        <taxon>Spermatophyta</taxon>
        <taxon>Magnoliopsida</taxon>
        <taxon>eudicotyledons</taxon>
        <taxon>Gunneridae</taxon>
        <taxon>Pentapetalae</taxon>
        <taxon>rosids</taxon>
        <taxon>malvids</taxon>
        <taxon>Malvales</taxon>
        <taxon>Dipterocarpaceae</taxon>
        <taxon>Rubroshorea</taxon>
    </lineage>
</organism>
<reference evidence="2 3" key="1">
    <citation type="journal article" date="2021" name="Commun. Biol.">
        <title>The genome of Shorea leprosula (Dipterocarpaceae) highlights the ecological relevance of drought in aseasonal tropical rainforests.</title>
        <authorList>
            <person name="Ng K.K.S."/>
            <person name="Kobayashi M.J."/>
            <person name="Fawcett J.A."/>
            <person name="Hatakeyama M."/>
            <person name="Paape T."/>
            <person name="Ng C.H."/>
            <person name="Ang C.C."/>
            <person name="Tnah L.H."/>
            <person name="Lee C.T."/>
            <person name="Nishiyama T."/>
            <person name="Sese J."/>
            <person name="O'Brien M.J."/>
            <person name="Copetti D."/>
            <person name="Mohd Noor M.I."/>
            <person name="Ong R.C."/>
            <person name="Putra M."/>
            <person name="Sireger I.Z."/>
            <person name="Indrioko S."/>
            <person name="Kosugi Y."/>
            <person name="Izuno A."/>
            <person name="Isagi Y."/>
            <person name="Lee S.L."/>
            <person name="Shimizu K.K."/>
        </authorList>
    </citation>
    <scope>NUCLEOTIDE SEQUENCE [LARGE SCALE GENOMIC DNA]</scope>
    <source>
        <strain evidence="2">214</strain>
    </source>
</reference>
<evidence type="ECO:0000313" key="3">
    <source>
        <dbReference type="Proteomes" id="UP001054252"/>
    </source>
</evidence>
<keyword evidence="3" id="KW-1185">Reference proteome</keyword>
<evidence type="ECO:0000256" key="1">
    <source>
        <dbReference type="SAM" id="MobiDB-lite"/>
    </source>
</evidence>
<protein>
    <submittedName>
        <fullName evidence="2">Uncharacterized protein</fullName>
    </submittedName>
</protein>
<feature type="compositionally biased region" description="Basic and acidic residues" evidence="1">
    <location>
        <begin position="109"/>
        <end position="127"/>
    </location>
</feature>
<feature type="compositionally biased region" description="Basic and acidic residues" evidence="1">
    <location>
        <begin position="17"/>
        <end position="27"/>
    </location>
</feature>
<comment type="caution">
    <text evidence="2">The sequence shown here is derived from an EMBL/GenBank/DDBJ whole genome shotgun (WGS) entry which is preliminary data.</text>
</comment>
<feature type="compositionally biased region" description="Basic and acidic residues" evidence="1">
    <location>
        <begin position="73"/>
        <end position="90"/>
    </location>
</feature>
<name>A0AAV5KNZ5_9ROSI</name>